<dbReference type="Proteomes" id="UP000256257">
    <property type="component" value="Unassembled WGS sequence"/>
</dbReference>
<dbReference type="GO" id="GO:0006302">
    <property type="term" value="P:double-strand break repair"/>
    <property type="evidence" value="ECO:0007669"/>
    <property type="project" value="TreeGrafter"/>
</dbReference>
<dbReference type="EMBL" id="QNVV01000001">
    <property type="protein sequence ID" value="REC50292.1"/>
    <property type="molecule type" value="Genomic_DNA"/>
</dbReference>
<dbReference type="InterPro" id="IPR027417">
    <property type="entry name" value="P-loop_NTPase"/>
</dbReference>
<feature type="domain" description="Endonuclease GajA/Old nuclease/RecF-like AAA" evidence="2">
    <location>
        <begin position="10"/>
        <end position="373"/>
    </location>
</feature>
<dbReference type="Pfam" id="PF13175">
    <property type="entry name" value="AAA_15"/>
    <property type="match status" value="1"/>
</dbReference>
<protein>
    <recommendedName>
        <fullName evidence="2">Endonuclease GajA/Old nuclease/RecF-like AAA domain-containing protein</fullName>
    </recommendedName>
</protein>
<evidence type="ECO:0000313" key="3">
    <source>
        <dbReference type="EMBL" id="REC50292.1"/>
    </source>
</evidence>
<comment type="caution">
    <text evidence="3">The sequence shown here is derived from an EMBL/GenBank/DDBJ whole genome shotgun (WGS) entry which is preliminary data.</text>
</comment>
<reference evidence="3 4" key="1">
    <citation type="submission" date="2018-06" db="EMBL/GenBank/DDBJ databases">
        <title>Novel Chryseobacterium species.</title>
        <authorList>
            <person name="Newman J."/>
            <person name="Hugo C."/>
            <person name="Oosthuizen L."/>
            <person name="Charimba G."/>
        </authorList>
    </citation>
    <scope>NUCLEOTIDE SEQUENCE [LARGE SCALE GENOMIC DNA]</scope>
    <source>
        <strain evidence="3 4">7_F195</strain>
    </source>
</reference>
<evidence type="ECO:0000313" key="4">
    <source>
        <dbReference type="Proteomes" id="UP000256257"/>
    </source>
</evidence>
<dbReference type="InterPro" id="IPR041685">
    <property type="entry name" value="AAA_GajA/Old/RecF-like"/>
</dbReference>
<feature type="coiled-coil region" evidence="1">
    <location>
        <begin position="245"/>
        <end position="272"/>
    </location>
</feature>
<dbReference type="SUPFAM" id="SSF52540">
    <property type="entry name" value="P-loop containing nucleoside triphosphate hydrolases"/>
    <property type="match status" value="1"/>
</dbReference>
<evidence type="ECO:0000259" key="2">
    <source>
        <dbReference type="Pfam" id="PF13175"/>
    </source>
</evidence>
<evidence type="ECO:0000256" key="1">
    <source>
        <dbReference type="SAM" id="Coils"/>
    </source>
</evidence>
<accession>A0A3D9BAN8</accession>
<gene>
    <name evidence="3" type="ORF">DRF67_01835</name>
</gene>
<dbReference type="PANTHER" id="PTHR32182">
    <property type="entry name" value="DNA REPLICATION AND REPAIR PROTEIN RECF"/>
    <property type="match status" value="1"/>
</dbReference>
<dbReference type="PANTHER" id="PTHR32182:SF22">
    <property type="entry name" value="ATP-DEPENDENT ENDONUCLEASE, OLD FAMILY-RELATED"/>
    <property type="match status" value="1"/>
</dbReference>
<dbReference type="OrthoDB" id="9792800at2"/>
<name>A0A3D9BAN8_9FLAO</name>
<dbReference type="AlphaFoldDB" id="A0A3D9BAN8"/>
<keyword evidence="4" id="KW-1185">Reference proteome</keyword>
<sequence length="656" mass="76386">MVIGLFQRHFKTYKAAKYIPFGINEFENFNLFIGQNGAGKSSILESLNCFFNNSEFIYHTSEKKSDAYIAPLFLIKKDELSKYDKKVQQIIPIISNALLEVNISQSNYKPYESFKDQQTFLKTLKDTHFIFSIAFWPQTDNSNQSFFAFDSLIKKKIQELDDFKDQKVYQSTTSKLKLDILNKYKFLYIPVETSIDDFLRLESKGMQDLMSEDVKKRIENVLNKKHPIEIDTDRSQNKTILEIINNDLEVFIKEVEKTIQDIDKEYDFAKEYKAKTKLTANHLSDVMIETYFSKRKLKKNGKQIKYLSAGERKKALIDIAYSFLIQEEIKKNKIILAIDEPESSLHISMCYDQFERLQELANNFDIQMLVTTHWYGALPIIEKGNLFHIDNKADNVEISQFAFRNYFEDVKGTSSDIHFKSFFDLSSAIISSLRIKSNNWLIVESEEDKNYIKKHIEKVKNLKILPVGGSAIVKLLYNYLYAPISHNAENSELNGKIYCLIDTDFQGIGIKDFQDDHKNGLLKMRRLQVMDNQSIELHKITTDIKYPTEIEEALDPNGFYEALSNIIKNSGREDIQGIFGKFKFDEKSKNSFIKGDNSIIFPDSSQNIVGNPKHLKDEIAKFIDENKKAICEEYCNLTNLKKPEWITKIEDFFQKK</sequence>
<dbReference type="Gene3D" id="3.40.50.300">
    <property type="entry name" value="P-loop containing nucleotide triphosphate hydrolases"/>
    <property type="match status" value="1"/>
</dbReference>
<proteinExistence type="predicted"/>
<keyword evidence="1" id="KW-0175">Coiled coil</keyword>
<organism evidence="3 4">
    <name type="scientific">Chryseobacterium pennipullorum</name>
    <dbReference type="NCBI Taxonomy" id="2258963"/>
    <lineage>
        <taxon>Bacteria</taxon>
        <taxon>Pseudomonadati</taxon>
        <taxon>Bacteroidota</taxon>
        <taxon>Flavobacteriia</taxon>
        <taxon>Flavobacteriales</taxon>
        <taxon>Weeksellaceae</taxon>
        <taxon>Chryseobacterium group</taxon>
        <taxon>Chryseobacterium</taxon>
    </lineage>
</organism>
<dbReference type="RefSeq" id="WP_115926117.1">
    <property type="nucleotide sequence ID" value="NZ_QNVV01000001.1"/>
</dbReference>
<dbReference type="GO" id="GO:0000731">
    <property type="term" value="P:DNA synthesis involved in DNA repair"/>
    <property type="evidence" value="ECO:0007669"/>
    <property type="project" value="TreeGrafter"/>
</dbReference>